<evidence type="ECO:0000256" key="2">
    <source>
        <dbReference type="ARBA" id="ARBA00023242"/>
    </source>
</evidence>
<keyword evidence="6" id="KW-1185">Reference proteome</keyword>
<dbReference type="PROSITE" id="PS50888">
    <property type="entry name" value="BHLH"/>
    <property type="match status" value="1"/>
</dbReference>
<feature type="compositionally biased region" description="Polar residues" evidence="3">
    <location>
        <begin position="34"/>
        <end position="43"/>
    </location>
</feature>
<dbReference type="GO" id="GO:0090575">
    <property type="term" value="C:RNA polymerase II transcription regulator complex"/>
    <property type="evidence" value="ECO:0007669"/>
    <property type="project" value="TreeGrafter"/>
</dbReference>
<feature type="domain" description="BHLH" evidence="4">
    <location>
        <begin position="462"/>
        <end position="513"/>
    </location>
</feature>
<gene>
    <name evidence="5" type="ORF">BCR37DRAFT_394117</name>
</gene>
<feature type="region of interest" description="Disordered" evidence="3">
    <location>
        <begin position="370"/>
        <end position="421"/>
    </location>
</feature>
<proteinExistence type="predicted"/>
<dbReference type="OrthoDB" id="5344169at2759"/>
<feature type="compositionally biased region" description="Polar residues" evidence="3">
    <location>
        <begin position="374"/>
        <end position="400"/>
    </location>
</feature>
<dbReference type="AlphaFoldDB" id="A0A1Y2F6A9"/>
<feature type="compositionally biased region" description="Basic and acidic residues" evidence="3">
    <location>
        <begin position="573"/>
        <end position="584"/>
    </location>
</feature>
<dbReference type="InterPro" id="IPR036638">
    <property type="entry name" value="HLH_DNA-bd_sf"/>
</dbReference>
<feature type="compositionally biased region" description="Low complexity" evidence="3">
    <location>
        <begin position="543"/>
        <end position="554"/>
    </location>
</feature>
<feature type="region of interest" description="Disordered" evidence="3">
    <location>
        <begin position="178"/>
        <end position="291"/>
    </location>
</feature>
<dbReference type="SUPFAM" id="SSF47459">
    <property type="entry name" value="HLH, helix-loop-helix DNA-binding domain"/>
    <property type="match status" value="1"/>
</dbReference>
<organism evidence="5 6">
    <name type="scientific">Protomyces lactucae-debilis</name>
    <dbReference type="NCBI Taxonomy" id="2754530"/>
    <lineage>
        <taxon>Eukaryota</taxon>
        <taxon>Fungi</taxon>
        <taxon>Dikarya</taxon>
        <taxon>Ascomycota</taxon>
        <taxon>Taphrinomycotina</taxon>
        <taxon>Taphrinomycetes</taxon>
        <taxon>Taphrinales</taxon>
        <taxon>Protomycetaceae</taxon>
        <taxon>Protomyces</taxon>
    </lineage>
</organism>
<comment type="caution">
    <text evidence="5">The sequence shown here is derived from an EMBL/GenBank/DDBJ whole genome shotgun (WGS) entry which is preliminary data.</text>
</comment>
<feature type="compositionally biased region" description="Low complexity" evidence="3">
    <location>
        <begin position="58"/>
        <end position="80"/>
    </location>
</feature>
<dbReference type="Gene3D" id="4.10.280.10">
    <property type="entry name" value="Helix-loop-helix DNA-binding domain"/>
    <property type="match status" value="1"/>
</dbReference>
<dbReference type="InterPro" id="IPR011598">
    <property type="entry name" value="bHLH_dom"/>
</dbReference>
<evidence type="ECO:0000313" key="6">
    <source>
        <dbReference type="Proteomes" id="UP000193685"/>
    </source>
</evidence>
<evidence type="ECO:0000259" key="4">
    <source>
        <dbReference type="PROSITE" id="PS50888"/>
    </source>
</evidence>
<sequence length="584" mass="62252">MNTTAFDGFLGSLSDIQQEELDAITAALAPSNDEMPQTDTASNKDAPHSLQHSFHELAQQQQQQQQSHQQQMQMYAQSYQKHPHPYPTPNSASMFAAVEKPYMSPFPDPGSAAAMALSQEIDELLFTPMMSPAMGPLHNGFPAQQQEVDWDRFDQSLFALTGPAIDGQVQTPTMELDQATGGLTSPAFPMPAQQQASAPPSAKRQRVARKPSATSLSSKSPALKAISKHKRKTTSMSAPLLRQSASSLEPSPEPNSHAGLAHSDSVSPMAVDFGKSTTNGKISQVQQRRADVAQERLGQPITPSMLMSLSGTLPELAAAPIPTTSAQGQHVATKKPFPTPIATANLPSPTFRPPSQPSTPAAIAPARPIQAAPSSMSGPTTGKKQVPGSVTHSRAGSVANSPALGPSLPRNSPDLRPILPGGMSPQVSALLASKSNYQHILDGTLNQMGVSYPTGMTAGLENRRTSHKQAEQKRRDHLKESFELLRNILPDKLDAGASKVVLLRKGYEYILSCKKQVEEKDIEIARLRKLAGLAEVPCSAATSQPVVDSSPSQSGTSESKDGGGSDVSFQSEMDTRQEDSGESK</sequence>
<dbReference type="STRING" id="56484.A0A1Y2F6A9"/>
<dbReference type="GeneID" id="63788011"/>
<feature type="region of interest" description="Disordered" evidence="3">
    <location>
        <begin position="25"/>
        <end position="88"/>
    </location>
</feature>
<dbReference type="SMART" id="SM00353">
    <property type="entry name" value="HLH"/>
    <property type="match status" value="1"/>
</dbReference>
<dbReference type="GO" id="GO:0045944">
    <property type="term" value="P:positive regulation of transcription by RNA polymerase II"/>
    <property type="evidence" value="ECO:0007669"/>
    <property type="project" value="TreeGrafter"/>
</dbReference>
<evidence type="ECO:0000256" key="3">
    <source>
        <dbReference type="SAM" id="MobiDB-lite"/>
    </source>
</evidence>
<dbReference type="GO" id="GO:0046983">
    <property type="term" value="F:protein dimerization activity"/>
    <property type="evidence" value="ECO:0007669"/>
    <property type="project" value="InterPro"/>
</dbReference>
<dbReference type="EMBL" id="MCFI01000015">
    <property type="protein sequence ID" value="ORY79379.1"/>
    <property type="molecule type" value="Genomic_DNA"/>
</dbReference>
<reference evidence="5 6" key="1">
    <citation type="submission" date="2016-07" db="EMBL/GenBank/DDBJ databases">
        <title>Pervasive Adenine N6-methylation of Active Genes in Fungi.</title>
        <authorList>
            <consortium name="DOE Joint Genome Institute"/>
            <person name="Mondo S.J."/>
            <person name="Dannebaum R.O."/>
            <person name="Kuo R.C."/>
            <person name="Labutti K."/>
            <person name="Haridas S."/>
            <person name="Kuo A."/>
            <person name="Salamov A."/>
            <person name="Ahrendt S.R."/>
            <person name="Lipzen A."/>
            <person name="Sullivan W."/>
            <person name="Andreopoulos W.B."/>
            <person name="Clum A."/>
            <person name="Lindquist E."/>
            <person name="Daum C."/>
            <person name="Ramamoorthy G.K."/>
            <person name="Gryganskyi A."/>
            <person name="Culley D."/>
            <person name="Magnuson J.K."/>
            <person name="James T.Y."/>
            <person name="O'Malley M.A."/>
            <person name="Stajich J.E."/>
            <person name="Spatafora J.W."/>
            <person name="Visel A."/>
            <person name="Grigoriev I.V."/>
        </authorList>
    </citation>
    <scope>NUCLEOTIDE SEQUENCE [LARGE SCALE GENOMIC DNA]</scope>
    <source>
        <strain evidence="5 6">12-1054</strain>
    </source>
</reference>
<evidence type="ECO:0000313" key="5">
    <source>
        <dbReference type="EMBL" id="ORY79379.1"/>
    </source>
</evidence>
<feature type="region of interest" description="Disordered" evidence="3">
    <location>
        <begin position="538"/>
        <end position="584"/>
    </location>
</feature>
<feature type="region of interest" description="Disordered" evidence="3">
    <location>
        <begin position="318"/>
        <end position="337"/>
    </location>
</feature>
<keyword evidence="2" id="KW-0539">Nucleus</keyword>
<dbReference type="PANTHER" id="PTHR10328">
    <property type="entry name" value="PROTEIN MAX MYC-ASSOCIATED FACTOR X"/>
    <property type="match status" value="1"/>
</dbReference>
<dbReference type="GO" id="GO:0003700">
    <property type="term" value="F:DNA-binding transcription factor activity"/>
    <property type="evidence" value="ECO:0007669"/>
    <property type="project" value="TreeGrafter"/>
</dbReference>
<name>A0A1Y2F6A9_PROLT</name>
<feature type="compositionally biased region" description="Polar residues" evidence="3">
    <location>
        <begin position="275"/>
        <end position="287"/>
    </location>
</feature>
<dbReference type="RefSeq" id="XP_040723750.1">
    <property type="nucleotide sequence ID" value="XM_040871412.1"/>
</dbReference>
<protein>
    <recommendedName>
        <fullName evidence="4">BHLH domain-containing protein</fullName>
    </recommendedName>
</protein>
<feature type="compositionally biased region" description="Low complexity" evidence="3">
    <location>
        <begin position="185"/>
        <end position="202"/>
    </location>
</feature>
<dbReference type="OMA" id="APSNDEM"/>
<dbReference type="Pfam" id="PF00010">
    <property type="entry name" value="HLH"/>
    <property type="match status" value="1"/>
</dbReference>
<keyword evidence="1" id="KW-0238">DNA-binding</keyword>
<evidence type="ECO:0000256" key="1">
    <source>
        <dbReference type="ARBA" id="ARBA00023125"/>
    </source>
</evidence>
<dbReference type="GO" id="GO:0003677">
    <property type="term" value="F:DNA binding"/>
    <property type="evidence" value="ECO:0007669"/>
    <property type="project" value="UniProtKB-KW"/>
</dbReference>
<accession>A0A1Y2F6A9</accession>
<dbReference type="Proteomes" id="UP000193685">
    <property type="component" value="Unassembled WGS sequence"/>
</dbReference>
<dbReference type="PANTHER" id="PTHR10328:SF15">
    <property type="entry name" value="BHLH TRANSCRIPTION FACTOR"/>
    <property type="match status" value="1"/>
</dbReference>